<dbReference type="SUPFAM" id="SSF69318">
    <property type="entry name" value="Integrin alpha N-terminal domain"/>
    <property type="match status" value="1"/>
</dbReference>
<protein>
    <submittedName>
        <fullName evidence="2">Repeat domain-containing protein</fullName>
    </submittedName>
</protein>
<dbReference type="PANTHER" id="PTHR46580:SF2">
    <property type="entry name" value="MAM DOMAIN-CONTAINING PROTEIN"/>
    <property type="match status" value="1"/>
</dbReference>
<dbReference type="Pfam" id="PF13517">
    <property type="entry name" value="FG-GAP_3"/>
    <property type="match status" value="1"/>
</dbReference>
<dbReference type="AlphaFoldDB" id="A0A450Z3Z7"/>
<organism evidence="2">
    <name type="scientific">Candidatus Kentrum sp. TC</name>
    <dbReference type="NCBI Taxonomy" id="2126339"/>
    <lineage>
        <taxon>Bacteria</taxon>
        <taxon>Pseudomonadati</taxon>
        <taxon>Pseudomonadota</taxon>
        <taxon>Gammaproteobacteria</taxon>
        <taxon>Candidatus Kentrum</taxon>
    </lineage>
</organism>
<accession>A0A450Z3Z7</accession>
<reference evidence="2" key="1">
    <citation type="submission" date="2019-02" db="EMBL/GenBank/DDBJ databases">
        <authorList>
            <person name="Gruber-Vodicka R. H."/>
            <person name="Seah K. B. B."/>
        </authorList>
    </citation>
    <scope>NUCLEOTIDE SEQUENCE</scope>
    <source>
        <strain evidence="2">BECK_BZ125</strain>
    </source>
</reference>
<name>A0A450Z3Z7_9GAMM</name>
<dbReference type="Gene3D" id="2.40.128.340">
    <property type="match status" value="2"/>
</dbReference>
<keyword evidence="1" id="KW-0732">Signal</keyword>
<proteinExistence type="predicted"/>
<sequence length="297" mass="32853">MKFGYTSRNNPIQETWVAGSKLRKSVHINNISTYIGESLVSTLVPEYTRRDTSLLLTDLEWCDSEGKCIPKVGFIRDSYELPGNFDATNNYTPTSRNWINESGVIRQTGDFNGDGLTDFALSKIGWKSIPIYFSKGDGNFNVTNVYTPTSRNWINESGVIRQTGDFNGDGLTDIALSRNDSWSSIPVYFSKGDGSFDVTNIRTPSGRNWINHSGVVRQTGDYNGDGLTDIALSRNGSWSSIPVYFSKGDGSFDVTNIHTPSGRNWINHSGVIRQTGDYNGDGLTDIALSPCVRIVVR</sequence>
<evidence type="ECO:0000313" key="2">
    <source>
        <dbReference type="EMBL" id="VFK48535.1"/>
    </source>
</evidence>
<dbReference type="EMBL" id="CAADFT010000118">
    <property type="protein sequence ID" value="VFK48535.1"/>
    <property type="molecule type" value="Genomic_DNA"/>
</dbReference>
<dbReference type="InterPro" id="IPR013517">
    <property type="entry name" value="FG-GAP"/>
</dbReference>
<dbReference type="PANTHER" id="PTHR46580">
    <property type="entry name" value="SENSOR KINASE-RELATED"/>
    <property type="match status" value="1"/>
</dbReference>
<evidence type="ECO:0000256" key="1">
    <source>
        <dbReference type="ARBA" id="ARBA00022729"/>
    </source>
</evidence>
<dbReference type="InterPro" id="IPR028994">
    <property type="entry name" value="Integrin_alpha_N"/>
</dbReference>
<gene>
    <name evidence="2" type="ORF">BECKTC1821E_GA0114239_11181</name>
</gene>